<keyword evidence="2" id="KW-1185">Reference proteome</keyword>
<reference evidence="1 2" key="1">
    <citation type="journal article" date="2021" name="Hortic Res">
        <title>High-quality reference genome and annotation aids understanding of berry development for evergreen blueberry (Vaccinium darrowii).</title>
        <authorList>
            <person name="Yu J."/>
            <person name="Hulse-Kemp A.M."/>
            <person name="Babiker E."/>
            <person name="Staton M."/>
        </authorList>
    </citation>
    <scope>NUCLEOTIDE SEQUENCE [LARGE SCALE GENOMIC DNA]</scope>
    <source>
        <strain evidence="2">cv. NJ 8807/NJ 8810</strain>
        <tissue evidence="1">Young leaf</tissue>
    </source>
</reference>
<evidence type="ECO:0000313" key="1">
    <source>
        <dbReference type="EMBL" id="KAH7838240.1"/>
    </source>
</evidence>
<sequence length="345" mass="37774">MGRPWDNREMFERYVYDYLMKNGRGEIAEIFRQEANLSFDPMSPPVIDVPDGFLHEWWLIFHDIFKGWQQNNPHKNEGSSYMLNVSQQGDPSKSREQEMTEEMIRELTGSSDFALTIGDNLMPLESGQTSQVLTSQTQQTPLTDSKRHGQPVDHADIVAQGVGRSSGEIPAAKKVAPAESGRKSKNSAGSEYGSNSVPVAADCPSETSSPVCKSFDDTAKLSHSPDSGNKDEAKTSSNNSRTNHATADTKTWKAAFWIDLPTMSSCTAATTSPFLPPAIHLINRTPTSALNGLTSEEVHLLASTNFFFFVEAVVNCLIGVQQAMESLIALHDGSPLTNLKGFNSL</sequence>
<protein>
    <submittedName>
        <fullName evidence="1">Uncharacterized protein</fullName>
    </submittedName>
</protein>
<comment type="caution">
    <text evidence="1">The sequence shown here is derived from an EMBL/GenBank/DDBJ whole genome shotgun (WGS) entry which is preliminary data.</text>
</comment>
<gene>
    <name evidence="1" type="ORF">Vadar_023892</name>
</gene>
<dbReference type="Proteomes" id="UP000828048">
    <property type="component" value="Chromosome 6"/>
</dbReference>
<name>A0ACB7XC23_9ERIC</name>
<proteinExistence type="predicted"/>
<organism evidence="1 2">
    <name type="scientific">Vaccinium darrowii</name>
    <dbReference type="NCBI Taxonomy" id="229202"/>
    <lineage>
        <taxon>Eukaryota</taxon>
        <taxon>Viridiplantae</taxon>
        <taxon>Streptophyta</taxon>
        <taxon>Embryophyta</taxon>
        <taxon>Tracheophyta</taxon>
        <taxon>Spermatophyta</taxon>
        <taxon>Magnoliopsida</taxon>
        <taxon>eudicotyledons</taxon>
        <taxon>Gunneridae</taxon>
        <taxon>Pentapetalae</taxon>
        <taxon>asterids</taxon>
        <taxon>Ericales</taxon>
        <taxon>Ericaceae</taxon>
        <taxon>Vaccinioideae</taxon>
        <taxon>Vaccinieae</taxon>
        <taxon>Vaccinium</taxon>
    </lineage>
</organism>
<evidence type="ECO:0000313" key="2">
    <source>
        <dbReference type="Proteomes" id="UP000828048"/>
    </source>
</evidence>
<dbReference type="EMBL" id="CM037156">
    <property type="protein sequence ID" value="KAH7838240.1"/>
    <property type="molecule type" value="Genomic_DNA"/>
</dbReference>
<accession>A0ACB7XC23</accession>